<dbReference type="RefSeq" id="WP_013679456.1">
    <property type="nucleotide sequence ID" value="NC_015315.1"/>
</dbReference>
<proteinExistence type="predicted"/>
<dbReference type="GeneID" id="10360169"/>
<name>F2L464_THEU7</name>
<evidence type="ECO:0000313" key="1">
    <source>
        <dbReference type="EMBL" id="AEA12120.1"/>
    </source>
</evidence>
<sequence>MRYRRGDFEASFVRIGEDKYRVELKYRGRPLKIKKIVLEYLVHDRYRYAVDPHSEVLYVFISRAPPVVVKSAWRSSKMIAKAKDGALAAVADVVLDFAEAYMTAYRANALDRLFHED</sequence>
<evidence type="ECO:0000313" key="2">
    <source>
        <dbReference type="Proteomes" id="UP000008138"/>
    </source>
</evidence>
<dbReference type="Proteomes" id="UP000008138">
    <property type="component" value="Chromosome"/>
</dbReference>
<keyword evidence="2" id="KW-1185">Reference proteome</keyword>
<dbReference type="AlphaFoldDB" id="F2L464"/>
<reference evidence="1 2" key="1">
    <citation type="journal article" date="2011" name="J. Bacteriol.">
        <title>Complete genome sequence of the thermoacidophilic crenarchaeon Thermoproteus uzoniensis 768-20.</title>
        <authorList>
            <person name="Mardanov A.V."/>
            <person name="Gumerov V.M."/>
            <person name="Beletsky A.V."/>
            <person name="Prokofeva M.I."/>
            <person name="Bonch-Osmolovskaya E.A."/>
            <person name="Ravin N.V."/>
            <person name="Skryabin K.G."/>
        </authorList>
    </citation>
    <scope>NUCLEOTIDE SEQUENCE [LARGE SCALE GENOMIC DNA]</scope>
    <source>
        <strain evidence="1 2">768-20</strain>
    </source>
</reference>
<accession>F2L464</accession>
<gene>
    <name evidence="1" type="ordered locus">TUZN_0628</name>
</gene>
<reference key="2">
    <citation type="submission" date="2011-03" db="EMBL/GenBank/DDBJ databases">
        <title>Complete genome sequence of the thermoacidophilic crenarchaeon Thermoproteus uzoniensis 768-20.</title>
        <authorList>
            <person name="Mardanov A.V."/>
            <person name="Gumerov V.M."/>
            <person name="Beletsky A.V."/>
            <person name="Prokofeva M.I."/>
            <person name="Bonch-Osmolovskaya E.A."/>
            <person name="Ravin N.V."/>
            <person name="Skryabin K.G."/>
        </authorList>
    </citation>
    <scope>NUCLEOTIDE SEQUENCE</scope>
    <source>
        <strain>768-20</strain>
    </source>
</reference>
<dbReference type="STRING" id="999630.TUZN_0628"/>
<protein>
    <submittedName>
        <fullName evidence="1">Uncharacterized protein</fullName>
    </submittedName>
</protein>
<dbReference type="EMBL" id="CP002590">
    <property type="protein sequence ID" value="AEA12120.1"/>
    <property type="molecule type" value="Genomic_DNA"/>
</dbReference>
<organism evidence="1 2">
    <name type="scientific">Thermoproteus uzoniensis (strain 768-20)</name>
    <dbReference type="NCBI Taxonomy" id="999630"/>
    <lineage>
        <taxon>Archaea</taxon>
        <taxon>Thermoproteota</taxon>
        <taxon>Thermoprotei</taxon>
        <taxon>Thermoproteales</taxon>
        <taxon>Thermoproteaceae</taxon>
        <taxon>Thermoproteus</taxon>
    </lineage>
</organism>
<dbReference type="KEGG" id="tuz:TUZN_0628"/>
<dbReference type="HOGENOM" id="CLU_2079555_0_0_2"/>